<dbReference type="OrthoDB" id="1033275at2"/>
<organism evidence="1 2">
    <name type="scientific">Flavobacterium phragmitis</name>
    <dbReference type="NCBI Taxonomy" id="739143"/>
    <lineage>
        <taxon>Bacteria</taxon>
        <taxon>Pseudomonadati</taxon>
        <taxon>Bacteroidota</taxon>
        <taxon>Flavobacteriia</taxon>
        <taxon>Flavobacteriales</taxon>
        <taxon>Flavobacteriaceae</taxon>
        <taxon>Flavobacterium</taxon>
    </lineage>
</organism>
<dbReference type="EMBL" id="FOMH01000003">
    <property type="protein sequence ID" value="SFC94000.1"/>
    <property type="molecule type" value="Genomic_DNA"/>
</dbReference>
<accession>A0A1I1NJU1</accession>
<gene>
    <name evidence="1" type="ORF">SAMN05216297_103144</name>
</gene>
<protein>
    <submittedName>
        <fullName evidence="1">Uncharacterized protein</fullName>
    </submittedName>
</protein>
<dbReference type="Proteomes" id="UP000199672">
    <property type="component" value="Unassembled WGS sequence"/>
</dbReference>
<keyword evidence="2" id="KW-1185">Reference proteome</keyword>
<evidence type="ECO:0000313" key="1">
    <source>
        <dbReference type="EMBL" id="SFC94000.1"/>
    </source>
</evidence>
<name>A0A1I1NJU1_9FLAO</name>
<evidence type="ECO:0000313" key="2">
    <source>
        <dbReference type="Proteomes" id="UP000199672"/>
    </source>
</evidence>
<dbReference type="RefSeq" id="WP_091491792.1">
    <property type="nucleotide sequence ID" value="NZ_FOMH01000003.1"/>
</dbReference>
<sequence>MNSIIENFSRNNWIVVRKEKVENFINNFNLELLSKDKLWINAGVVSIEHVPLDVSNYVYYDVGKIVISAPINDFVIIEGKAINVMSKEFCTFLSINADVYRFTIDIWIPNMVFEFYSKGILLRSCEFSVDIEREETFIEEKGAQLSIEEGEADFLDMKYGYDDFYYPLGIMNRLGIKNIDLEKALNAPCSIYRLEESRIEKIKNEFEN</sequence>
<proteinExistence type="predicted"/>
<reference evidence="2" key="1">
    <citation type="submission" date="2016-10" db="EMBL/GenBank/DDBJ databases">
        <authorList>
            <person name="Varghese N."/>
            <person name="Submissions S."/>
        </authorList>
    </citation>
    <scope>NUCLEOTIDE SEQUENCE [LARGE SCALE GENOMIC DNA]</scope>
    <source>
        <strain evidence="2">CGMCC 1.10370</strain>
    </source>
</reference>
<dbReference type="AlphaFoldDB" id="A0A1I1NJU1"/>